<keyword evidence="6" id="KW-0560">Oxidoreductase</keyword>
<evidence type="ECO:0000259" key="5">
    <source>
        <dbReference type="Pfam" id="PF01494"/>
    </source>
</evidence>
<dbReference type="Gene3D" id="3.40.30.120">
    <property type="match status" value="1"/>
</dbReference>
<gene>
    <name evidence="6" type="ORF">GCM10022254_04080</name>
</gene>
<comment type="caution">
    <text evidence="6">The sequence shown here is derived from an EMBL/GenBank/DDBJ whole genome shotgun (WGS) entry which is preliminary data.</text>
</comment>
<evidence type="ECO:0000256" key="1">
    <source>
        <dbReference type="ARBA" id="ARBA00001974"/>
    </source>
</evidence>
<name>A0ABP8BSE1_9ACTN</name>
<dbReference type="SUPFAM" id="SSF51905">
    <property type="entry name" value="FAD/NAD(P)-binding domain"/>
    <property type="match status" value="1"/>
</dbReference>
<dbReference type="Pfam" id="PF21274">
    <property type="entry name" value="Rng_hyd_C"/>
    <property type="match status" value="1"/>
</dbReference>
<dbReference type="PANTHER" id="PTHR43004:SF19">
    <property type="entry name" value="BINDING MONOOXYGENASE, PUTATIVE (JCVI)-RELATED"/>
    <property type="match status" value="1"/>
</dbReference>
<dbReference type="Pfam" id="PF01494">
    <property type="entry name" value="FAD_binding_3"/>
    <property type="match status" value="1"/>
</dbReference>
<dbReference type="InterPro" id="IPR036188">
    <property type="entry name" value="FAD/NAD-bd_sf"/>
</dbReference>
<dbReference type="EMBL" id="BAABAS010000003">
    <property type="protein sequence ID" value="GAA4224507.1"/>
    <property type="molecule type" value="Genomic_DNA"/>
</dbReference>
<proteinExistence type="predicted"/>
<comment type="cofactor">
    <cofactor evidence="1">
        <name>FAD</name>
        <dbReference type="ChEBI" id="CHEBI:57692"/>
    </cofactor>
</comment>
<dbReference type="GO" id="GO:0004497">
    <property type="term" value="F:monooxygenase activity"/>
    <property type="evidence" value="ECO:0007669"/>
    <property type="project" value="UniProtKB-KW"/>
</dbReference>
<evidence type="ECO:0000313" key="7">
    <source>
        <dbReference type="Proteomes" id="UP001501710"/>
    </source>
</evidence>
<dbReference type="InterPro" id="IPR002938">
    <property type="entry name" value="FAD-bd"/>
</dbReference>
<dbReference type="PRINTS" id="PR00420">
    <property type="entry name" value="RNGMNOXGNASE"/>
</dbReference>
<dbReference type="RefSeq" id="WP_344888629.1">
    <property type="nucleotide sequence ID" value="NZ_BAABAS010000003.1"/>
</dbReference>
<dbReference type="Proteomes" id="UP001501710">
    <property type="component" value="Unassembled WGS sequence"/>
</dbReference>
<accession>A0ABP8BSE1</accession>
<feature type="domain" description="FAD-binding" evidence="5">
    <location>
        <begin position="3"/>
        <end position="330"/>
    </location>
</feature>
<evidence type="ECO:0000313" key="6">
    <source>
        <dbReference type="EMBL" id="GAA4224507.1"/>
    </source>
</evidence>
<dbReference type="InterPro" id="IPR050641">
    <property type="entry name" value="RIFMO-like"/>
</dbReference>
<keyword evidence="7" id="KW-1185">Reference proteome</keyword>
<keyword evidence="3" id="KW-0274">FAD</keyword>
<keyword evidence="2" id="KW-0285">Flavoprotein</keyword>
<organism evidence="6 7">
    <name type="scientific">Actinomadura meridiana</name>
    <dbReference type="NCBI Taxonomy" id="559626"/>
    <lineage>
        <taxon>Bacteria</taxon>
        <taxon>Bacillati</taxon>
        <taxon>Actinomycetota</taxon>
        <taxon>Actinomycetes</taxon>
        <taxon>Streptosporangiales</taxon>
        <taxon>Thermomonosporaceae</taxon>
        <taxon>Actinomadura</taxon>
    </lineage>
</organism>
<evidence type="ECO:0000256" key="3">
    <source>
        <dbReference type="ARBA" id="ARBA00022827"/>
    </source>
</evidence>
<dbReference type="PANTHER" id="PTHR43004">
    <property type="entry name" value="TRK SYSTEM POTASSIUM UPTAKE PROTEIN"/>
    <property type="match status" value="1"/>
</dbReference>
<evidence type="ECO:0000256" key="4">
    <source>
        <dbReference type="SAM" id="MobiDB-lite"/>
    </source>
</evidence>
<evidence type="ECO:0000256" key="2">
    <source>
        <dbReference type="ARBA" id="ARBA00022630"/>
    </source>
</evidence>
<sequence>MDAEVIVVGAGPVGLMLAGELRLGGAEVLVLERLVTPTAESRASTLHARTMEIFEQRGLLAELGTPPRQAMGHFAGIPLDLSGAPSPHAGLWKVPQARVEELLADWARGLGADIRRGHEVVGLTASGDRVLVRAEGPRGTVEFAARHVAGCDGEDGAVRDLAGIALRGRTAARELLRADVAGVGIRDRRFERLPGGLAIAARRPDGVTRVMVAEHGGVAGRHPGPVTFKDVTAAWERVTGEDVGAGVPLWVGAFGDASLQAERYRAGPVLLAGDAAHRQLPVGGQAINLGLQDAVNLGWKLAAAASGHAPDGLLDGYHDERHPAGHRALRTIEAQARLLLGGPEVEPVRAVLAELLAHGEARDRLARQISGVDVRYGDAEHPLVGARMPNVGTVGALGPLRYGRGVLLDLSADTERRDLLREWARAWAGRVDLVVSDQPTAGLDTALVRPDGHVAWVSDRAADPRPALGRWFGRTDHDHSSRQGGIG</sequence>
<feature type="region of interest" description="Disordered" evidence="4">
    <location>
        <begin position="468"/>
        <end position="487"/>
    </location>
</feature>
<reference evidence="7" key="1">
    <citation type="journal article" date="2019" name="Int. J. Syst. Evol. Microbiol.">
        <title>The Global Catalogue of Microorganisms (GCM) 10K type strain sequencing project: providing services to taxonomists for standard genome sequencing and annotation.</title>
        <authorList>
            <consortium name="The Broad Institute Genomics Platform"/>
            <consortium name="The Broad Institute Genome Sequencing Center for Infectious Disease"/>
            <person name="Wu L."/>
            <person name="Ma J."/>
        </authorList>
    </citation>
    <scope>NUCLEOTIDE SEQUENCE [LARGE SCALE GENOMIC DNA]</scope>
    <source>
        <strain evidence="7">JCM 17440</strain>
    </source>
</reference>
<dbReference type="Gene3D" id="3.50.50.60">
    <property type="entry name" value="FAD/NAD(P)-binding domain"/>
    <property type="match status" value="1"/>
</dbReference>
<dbReference type="Gene3D" id="3.30.70.2450">
    <property type="match status" value="1"/>
</dbReference>
<protein>
    <submittedName>
        <fullName evidence="6">FAD-dependent monooxygenase</fullName>
    </submittedName>
</protein>
<keyword evidence="6" id="KW-0503">Monooxygenase</keyword>